<dbReference type="InterPro" id="IPR036322">
    <property type="entry name" value="WD40_repeat_dom_sf"/>
</dbReference>
<evidence type="ECO:0000313" key="5">
    <source>
        <dbReference type="EMBL" id="ETN45825.1"/>
    </source>
</evidence>
<dbReference type="GeneID" id="19967345"/>
<keyword evidence="6" id="KW-1185">Reference proteome</keyword>
<dbReference type="Gene3D" id="2.130.10.10">
    <property type="entry name" value="YVTN repeat-like/Quinoprotein amine dehydrogenase"/>
    <property type="match status" value="1"/>
</dbReference>
<feature type="domain" description="Nephrocystin 3-like N-terminal" evidence="4">
    <location>
        <begin position="175"/>
        <end position="343"/>
    </location>
</feature>
<dbReference type="PROSITE" id="PS00678">
    <property type="entry name" value="WD_REPEATS_1"/>
    <property type="match status" value="1"/>
</dbReference>
<feature type="repeat" description="WD" evidence="3">
    <location>
        <begin position="750"/>
        <end position="791"/>
    </location>
</feature>
<dbReference type="RefSeq" id="XP_008710537.1">
    <property type="nucleotide sequence ID" value="XM_008712315.1"/>
</dbReference>
<dbReference type="PROSITE" id="PS50082">
    <property type="entry name" value="WD_REPEATS_2"/>
    <property type="match status" value="2"/>
</dbReference>
<feature type="repeat" description="WD" evidence="3">
    <location>
        <begin position="792"/>
        <end position="822"/>
    </location>
</feature>
<dbReference type="PANTHER" id="PTHR10039">
    <property type="entry name" value="AMELOGENIN"/>
    <property type="match status" value="1"/>
</dbReference>
<name>W2SB21_CYPE1</name>
<keyword evidence="2" id="KW-0677">Repeat</keyword>
<dbReference type="Pfam" id="PF00400">
    <property type="entry name" value="WD40"/>
    <property type="match status" value="2"/>
</dbReference>
<dbReference type="PANTHER" id="PTHR10039:SF14">
    <property type="entry name" value="NACHT DOMAIN-CONTAINING PROTEIN"/>
    <property type="match status" value="1"/>
</dbReference>
<dbReference type="InterPro" id="IPR015943">
    <property type="entry name" value="WD40/YVTN_repeat-like_dom_sf"/>
</dbReference>
<protein>
    <recommendedName>
        <fullName evidence="4">Nephrocystin 3-like N-terminal domain-containing protein</fullName>
    </recommendedName>
</protein>
<dbReference type="AlphaFoldDB" id="W2SB21"/>
<dbReference type="InParanoid" id="W2SB21"/>
<evidence type="ECO:0000256" key="3">
    <source>
        <dbReference type="PROSITE-ProRule" id="PRU00221"/>
    </source>
</evidence>
<dbReference type="Proteomes" id="UP000030752">
    <property type="component" value="Unassembled WGS sequence"/>
</dbReference>
<reference evidence="5 6" key="1">
    <citation type="submission" date="2013-03" db="EMBL/GenBank/DDBJ databases">
        <title>The Genome Sequence of Phialophora europaea CBS 101466.</title>
        <authorList>
            <consortium name="The Broad Institute Genomics Platform"/>
            <person name="Cuomo C."/>
            <person name="de Hoog S."/>
            <person name="Gorbushina A."/>
            <person name="Walker B."/>
            <person name="Young S.K."/>
            <person name="Zeng Q."/>
            <person name="Gargeya S."/>
            <person name="Fitzgerald M."/>
            <person name="Haas B."/>
            <person name="Abouelleil A."/>
            <person name="Allen A.W."/>
            <person name="Alvarado L."/>
            <person name="Arachchi H.M."/>
            <person name="Berlin A.M."/>
            <person name="Chapman S.B."/>
            <person name="Gainer-Dewar J."/>
            <person name="Goldberg J."/>
            <person name="Griggs A."/>
            <person name="Gujja S."/>
            <person name="Hansen M."/>
            <person name="Howarth C."/>
            <person name="Imamovic A."/>
            <person name="Ireland A."/>
            <person name="Larimer J."/>
            <person name="McCowan C."/>
            <person name="Murphy C."/>
            <person name="Pearson M."/>
            <person name="Poon T.W."/>
            <person name="Priest M."/>
            <person name="Roberts A."/>
            <person name="Saif S."/>
            <person name="Shea T."/>
            <person name="Sisk P."/>
            <person name="Sykes S."/>
            <person name="Wortman J."/>
            <person name="Nusbaum C."/>
            <person name="Birren B."/>
        </authorList>
    </citation>
    <scope>NUCLEOTIDE SEQUENCE [LARGE SCALE GENOMIC DNA]</scope>
    <source>
        <strain evidence="5 6">CBS 101466</strain>
    </source>
</reference>
<dbReference type="Pfam" id="PF24883">
    <property type="entry name" value="NPHP3_N"/>
    <property type="match status" value="1"/>
</dbReference>
<dbReference type="STRING" id="1220924.W2SB21"/>
<evidence type="ECO:0000259" key="4">
    <source>
        <dbReference type="Pfam" id="PF24883"/>
    </source>
</evidence>
<keyword evidence="1 3" id="KW-0853">WD repeat</keyword>
<dbReference type="VEuPathDB" id="FungiDB:HMPREF1541_00006"/>
<evidence type="ECO:0000313" key="6">
    <source>
        <dbReference type="Proteomes" id="UP000030752"/>
    </source>
</evidence>
<evidence type="ECO:0000256" key="2">
    <source>
        <dbReference type="ARBA" id="ARBA00022737"/>
    </source>
</evidence>
<dbReference type="PROSITE" id="PS50294">
    <property type="entry name" value="WD_REPEATS_REGION"/>
    <property type="match status" value="2"/>
</dbReference>
<dbReference type="OrthoDB" id="1577640at2759"/>
<dbReference type="SUPFAM" id="SSF52540">
    <property type="entry name" value="P-loop containing nucleoside triphosphate hydrolases"/>
    <property type="match status" value="1"/>
</dbReference>
<proteinExistence type="predicted"/>
<evidence type="ECO:0000256" key="1">
    <source>
        <dbReference type="ARBA" id="ARBA00022574"/>
    </source>
</evidence>
<dbReference type="InterPro" id="IPR056884">
    <property type="entry name" value="NPHP3-like_N"/>
</dbReference>
<dbReference type="HOGENOM" id="CLU_000288_6_0_1"/>
<dbReference type="SUPFAM" id="SSF50978">
    <property type="entry name" value="WD40 repeat-like"/>
    <property type="match status" value="1"/>
</dbReference>
<dbReference type="EMBL" id="KB822711">
    <property type="protein sequence ID" value="ETN45825.1"/>
    <property type="molecule type" value="Genomic_DNA"/>
</dbReference>
<organism evidence="5 6">
    <name type="scientific">Cyphellophora europaea (strain CBS 101466)</name>
    <name type="common">Phialophora europaea</name>
    <dbReference type="NCBI Taxonomy" id="1220924"/>
    <lineage>
        <taxon>Eukaryota</taxon>
        <taxon>Fungi</taxon>
        <taxon>Dikarya</taxon>
        <taxon>Ascomycota</taxon>
        <taxon>Pezizomycotina</taxon>
        <taxon>Eurotiomycetes</taxon>
        <taxon>Chaetothyriomycetidae</taxon>
        <taxon>Chaetothyriales</taxon>
        <taxon>Cyphellophoraceae</taxon>
        <taxon>Cyphellophora</taxon>
    </lineage>
</organism>
<gene>
    <name evidence="5" type="ORF">HMPREF1541_00006</name>
</gene>
<sequence length="822" mass="92423">MEPLGGATTVIAVIQVAAQVVKLCGGYIGEVKAAADEIERFKSKASILHDVLIKLKECPATANHQAVIKDCLTELESIKQSLQPSTAHKRMKRFGIRALKWPFSKKEADEKIARLDGYRNVFGTILQLDSNIRIIDSEEEHCLDTKLAYVADASLSEQRHRHHPCLENTRVQVLQEVEQWARTSTSQSIFWLRGMAGLGKSTVAISLAERLKQVSPTVATFFFRRGFGDLGNARKLLTTLVRQLAYVSAPYRCLVVAAIKAEPDLGRSLDLRGQYEKLIVSPLDALQSATNQVSSFFLVIDALDECGQEQQSYRLSDLELLLHLFATTKSMSSLPLRIVVTSRPEYAIERGFESMPSILYHDLDLYRRPRQEVDADLTTFFRHELEQVRCDRNISLPWPSEPEVTTLVSKAAGLFIFADTACRYIAGPSQADSRARLEKVCSFSFNTDLGTQPLDRMYTTVLENAFLGEYTSEEQKRNSLRYRRVVGSIVLLFAPLPIAELHRLLQCPELGSPDEIRQTLRDLHAVIDVPRNASSSIEPLHSSFRDFLLDERRCINERFRIQEKQTHQQLASDCLRLLSSSLLRDICQLASPATMVIEIEQTRIDRALPAAVQYSCRYWETHVRECGKKSILLADDGIVHMFLQSHFLHWLEAMSLQQRVSEAVLAMTDLASIVDAAQAPNLFKLAHDFYRFLLAFRHVVTTIPKQIYDSALLFSPSQSIVRRIFEKDLPDSITLKPPTAAKWSSCLQTLEGHSEPIMTMVFSPNSRLVASGSDDKTVWLWDVVKGESVAELQGHSDTVTTVVFSPDGTLVASGLDDNTVQL</sequence>
<dbReference type="InterPro" id="IPR027417">
    <property type="entry name" value="P-loop_NTPase"/>
</dbReference>
<dbReference type="SMART" id="SM00320">
    <property type="entry name" value="WD40"/>
    <property type="match status" value="2"/>
</dbReference>
<dbReference type="InterPro" id="IPR019775">
    <property type="entry name" value="WD40_repeat_CS"/>
</dbReference>
<accession>W2SB21</accession>
<dbReference type="Gene3D" id="3.40.50.300">
    <property type="entry name" value="P-loop containing nucleotide triphosphate hydrolases"/>
    <property type="match status" value="1"/>
</dbReference>
<dbReference type="eggNOG" id="KOG0263">
    <property type="taxonomic scope" value="Eukaryota"/>
</dbReference>
<dbReference type="InterPro" id="IPR001680">
    <property type="entry name" value="WD40_rpt"/>
</dbReference>